<proteinExistence type="predicted"/>
<comment type="caution">
    <text evidence="1">The sequence shown here is derived from an EMBL/GenBank/DDBJ whole genome shotgun (WGS) entry which is preliminary data.</text>
</comment>
<protein>
    <submittedName>
        <fullName evidence="1">Uncharacterized protein</fullName>
    </submittedName>
</protein>
<reference evidence="1" key="1">
    <citation type="submission" date="2022-07" db="EMBL/GenBank/DDBJ databases">
        <title>Genome Sequence of Leucocoprinus birnbaumii.</title>
        <authorList>
            <person name="Buettner E."/>
        </authorList>
    </citation>
    <scope>NUCLEOTIDE SEQUENCE</scope>
    <source>
        <strain evidence="1">VT141</strain>
    </source>
</reference>
<name>A0AAD5VWY6_9AGAR</name>
<accession>A0AAD5VWY6</accession>
<gene>
    <name evidence="1" type="ORF">NP233_g4679</name>
</gene>
<evidence type="ECO:0000313" key="2">
    <source>
        <dbReference type="Proteomes" id="UP001213000"/>
    </source>
</evidence>
<dbReference type="Proteomes" id="UP001213000">
    <property type="component" value="Unassembled WGS sequence"/>
</dbReference>
<keyword evidence="2" id="KW-1185">Reference proteome</keyword>
<sequence>MHNVQASTPPAEASQTQMAEERKFFVRSRMKGASAVLTAPDCCGQPADRSPGSGADLEALTLSQSFIE</sequence>
<dbReference type="AlphaFoldDB" id="A0AAD5VWY6"/>
<evidence type="ECO:0000313" key="1">
    <source>
        <dbReference type="EMBL" id="KAJ3570014.1"/>
    </source>
</evidence>
<organism evidence="1 2">
    <name type="scientific">Leucocoprinus birnbaumii</name>
    <dbReference type="NCBI Taxonomy" id="56174"/>
    <lineage>
        <taxon>Eukaryota</taxon>
        <taxon>Fungi</taxon>
        <taxon>Dikarya</taxon>
        <taxon>Basidiomycota</taxon>
        <taxon>Agaricomycotina</taxon>
        <taxon>Agaricomycetes</taxon>
        <taxon>Agaricomycetidae</taxon>
        <taxon>Agaricales</taxon>
        <taxon>Agaricineae</taxon>
        <taxon>Agaricaceae</taxon>
        <taxon>Leucocoprinus</taxon>
    </lineage>
</organism>
<dbReference type="EMBL" id="JANIEX010000258">
    <property type="protein sequence ID" value="KAJ3570014.1"/>
    <property type="molecule type" value="Genomic_DNA"/>
</dbReference>